<keyword evidence="2" id="KW-0012">Acyltransferase</keyword>
<evidence type="ECO:0000259" key="3">
    <source>
        <dbReference type="PROSITE" id="PS51186"/>
    </source>
</evidence>
<gene>
    <name evidence="4" type="ORF">BJ963_001439</name>
</gene>
<dbReference type="InterPro" id="IPR016181">
    <property type="entry name" value="Acyl_CoA_acyltransferase"/>
</dbReference>
<dbReference type="Pfam" id="PF00583">
    <property type="entry name" value="Acetyltransf_1"/>
    <property type="match status" value="1"/>
</dbReference>
<dbReference type="Gene3D" id="3.40.630.30">
    <property type="match status" value="1"/>
</dbReference>
<feature type="domain" description="N-acetyltransferase" evidence="3">
    <location>
        <begin position="4"/>
        <end position="163"/>
    </location>
</feature>
<evidence type="ECO:0000313" key="5">
    <source>
        <dbReference type="Proteomes" id="UP000589620"/>
    </source>
</evidence>
<dbReference type="CDD" id="cd04301">
    <property type="entry name" value="NAT_SF"/>
    <property type="match status" value="1"/>
</dbReference>
<dbReference type="InterPro" id="IPR050832">
    <property type="entry name" value="Bact_Acetyltransf"/>
</dbReference>
<dbReference type="GO" id="GO:0016747">
    <property type="term" value="F:acyltransferase activity, transferring groups other than amino-acyl groups"/>
    <property type="evidence" value="ECO:0007669"/>
    <property type="project" value="InterPro"/>
</dbReference>
<evidence type="ECO:0000313" key="4">
    <source>
        <dbReference type="EMBL" id="NYD73920.1"/>
    </source>
</evidence>
<dbReference type="EMBL" id="JACCBJ010000001">
    <property type="protein sequence ID" value="NYD73920.1"/>
    <property type="molecule type" value="Genomic_DNA"/>
</dbReference>
<dbReference type="RefSeq" id="WP_179455594.1">
    <property type="nucleotide sequence ID" value="NZ_BAAAPX010000001.1"/>
</dbReference>
<protein>
    <submittedName>
        <fullName evidence="4">GNAT superfamily N-acetyltransferase</fullName>
    </submittedName>
</protein>
<keyword evidence="1 4" id="KW-0808">Transferase</keyword>
<comment type="caution">
    <text evidence="4">The sequence shown here is derived from an EMBL/GenBank/DDBJ whole genome shotgun (WGS) entry which is preliminary data.</text>
</comment>
<name>A0A852SZS1_9MICO</name>
<organism evidence="4 5">
    <name type="scientific">Leifsonia soli</name>
    <dbReference type="NCBI Taxonomy" id="582665"/>
    <lineage>
        <taxon>Bacteria</taxon>
        <taxon>Bacillati</taxon>
        <taxon>Actinomycetota</taxon>
        <taxon>Actinomycetes</taxon>
        <taxon>Micrococcales</taxon>
        <taxon>Microbacteriaceae</taxon>
        <taxon>Leifsonia</taxon>
    </lineage>
</organism>
<reference evidence="4 5" key="1">
    <citation type="submission" date="2020-07" db="EMBL/GenBank/DDBJ databases">
        <title>Sequencing the genomes of 1000 actinobacteria strains.</title>
        <authorList>
            <person name="Klenk H.-P."/>
        </authorList>
    </citation>
    <scope>NUCLEOTIDE SEQUENCE [LARGE SCALE GENOMIC DNA]</scope>
    <source>
        <strain evidence="4 5">DSM 23871</strain>
    </source>
</reference>
<evidence type="ECO:0000256" key="2">
    <source>
        <dbReference type="ARBA" id="ARBA00023315"/>
    </source>
</evidence>
<sequence length="163" mass="17686">MNAFRIRPAVPGDARVLADMLVEAANWNPVRTRPRVTVLDDPSVRHYIAGWQRPGDFGCVAEDAAGVPVGATWARLFSPSDPGYGFVAPGVPELTLGVYPHWRAQGVGRALLRELARMAAARGHARLSLSVQRSNFAQRLYVSEGYVTVASGEGSDTMVRTVR</sequence>
<accession>A0A852SZS1</accession>
<keyword evidence="5" id="KW-1185">Reference proteome</keyword>
<dbReference type="SUPFAM" id="SSF55729">
    <property type="entry name" value="Acyl-CoA N-acyltransferases (Nat)"/>
    <property type="match status" value="1"/>
</dbReference>
<dbReference type="PANTHER" id="PTHR43877:SF1">
    <property type="entry name" value="ACETYLTRANSFERASE"/>
    <property type="match status" value="1"/>
</dbReference>
<dbReference type="AlphaFoldDB" id="A0A852SZS1"/>
<dbReference type="Proteomes" id="UP000589620">
    <property type="component" value="Unassembled WGS sequence"/>
</dbReference>
<proteinExistence type="predicted"/>
<dbReference type="PROSITE" id="PS51186">
    <property type="entry name" value="GNAT"/>
    <property type="match status" value="1"/>
</dbReference>
<evidence type="ECO:0000256" key="1">
    <source>
        <dbReference type="ARBA" id="ARBA00022679"/>
    </source>
</evidence>
<dbReference type="PANTHER" id="PTHR43877">
    <property type="entry name" value="AMINOALKYLPHOSPHONATE N-ACETYLTRANSFERASE-RELATED-RELATED"/>
    <property type="match status" value="1"/>
</dbReference>
<dbReference type="InterPro" id="IPR000182">
    <property type="entry name" value="GNAT_dom"/>
</dbReference>